<feature type="compositionally biased region" description="Low complexity" evidence="1">
    <location>
        <begin position="544"/>
        <end position="575"/>
    </location>
</feature>
<comment type="caution">
    <text evidence="4">The sequence shown here is derived from an EMBL/GenBank/DDBJ whole genome shotgun (WGS) entry which is preliminary data.</text>
</comment>
<protein>
    <submittedName>
        <fullName evidence="4">SpoIID/LytB domain-containing protein</fullName>
    </submittedName>
</protein>
<feature type="region of interest" description="Disordered" evidence="1">
    <location>
        <begin position="544"/>
        <end position="591"/>
    </location>
</feature>
<proteinExistence type="predicted"/>
<reference evidence="4 5" key="1">
    <citation type="submission" date="2024-10" db="EMBL/GenBank/DDBJ databases">
        <title>The Natural Products Discovery Center: Release of the First 8490 Sequenced Strains for Exploring Actinobacteria Biosynthetic Diversity.</title>
        <authorList>
            <person name="Kalkreuter E."/>
            <person name="Kautsar S.A."/>
            <person name="Yang D."/>
            <person name="Bader C.D."/>
            <person name="Teijaro C.N."/>
            <person name="Fluegel L."/>
            <person name="Davis C.M."/>
            <person name="Simpson J.R."/>
            <person name="Lauterbach L."/>
            <person name="Steele A.D."/>
            <person name="Gui C."/>
            <person name="Meng S."/>
            <person name="Li G."/>
            <person name="Viehrig K."/>
            <person name="Ye F."/>
            <person name="Su P."/>
            <person name="Kiefer A.F."/>
            <person name="Nichols A."/>
            <person name="Cepeda A.J."/>
            <person name="Yan W."/>
            <person name="Fan B."/>
            <person name="Jiang Y."/>
            <person name="Adhikari A."/>
            <person name="Zheng C.-J."/>
            <person name="Schuster L."/>
            <person name="Cowan T.M."/>
            <person name="Smanski M.J."/>
            <person name="Chevrette M.G."/>
            <person name="De Carvalho L.P.S."/>
            <person name="Shen B."/>
        </authorList>
    </citation>
    <scope>NUCLEOTIDE SEQUENCE [LARGE SCALE GENOMIC DNA]</scope>
    <source>
        <strain evidence="4 5">NPDC001867</strain>
    </source>
</reference>
<feature type="domain" description="Sporulation stage II protein D amidase enhancer LytB N-terminal" evidence="3">
    <location>
        <begin position="230"/>
        <end position="318"/>
    </location>
</feature>
<keyword evidence="2" id="KW-1133">Transmembrane helix</keyword>
<feature type="region of interest" description="Disordered" evidence="1">
    <location>
        <begin position="348"/>
        <end position="378"/>
    </location>
</feature>
<dbReference type="InterPro" id="IPR013486">
    <property type="entry name" value="SpoIID/LytB"/>
</dbReference>
<feature type="compositionally biased region" description="Low complexity" evidence="1">
    <location>
        <begin position="461"/>
        <end position="475"/>
    </location>
</feature>
<accession>A0ABW6T967</accession>
<evidence type="ECO:0000259" key="3">
    <source>
        <dbReference type="Pfam" id="PF08486"/>
    </source>
</evidence>
<dbReference type="InterPro" id="IPR013693">
    <property type="entry name" value="SpoIID/LytB_N"/>
</dbReference>
<keyword evidence="2" id="KW-0472">Membrane</keyword>
<dbReference type="RefSeq" id="WP_245931444.1">
    <property type="nucleotide sequence ID" value="NZ_JBIATK010000001.1"/>
</dbReference>
<organism evidence="4 5">
    <name type="scientific">Nocardia elegans</name>
    <dbReference type="NCBI Taxonomy" id="300029"/>
    <lineage>
        <taxon>Bacteria</taxon>
        <taxon>Bacillati</taxon>
        <taxon>Actinomycetota</taxon>
        <taxon>Actinomycetes</taxon>
        <taxon>Mycobacteriales</taxon>
        <taxon>Nocardiaceae</taxon>
        <taxon>Nocardia</taxon>
    </lineage>
</organism>
<feature type="compositionally biased region" description="Low complexity" evidence="1">
    <location>
        <begin position="366"/>
        <end position="378"/>
    </location>
</feature>
<evidence type="ECO:0000256" key="1">
    <source>
        <dbReference type="SAM" id="MobiDB-lite"/>
    </source>
</evidence>
<keyword evidence="5" id="KW-1185">Reference proteome</keyword>
<feature type="transmembrane region" description="Helical" evidence="2">
    <location>
        <begin position="51"/>
        <end position="72"/>
    </location>
</feature>
<keyword evidence="2" id="KW-0812">Transmembrane</keyword>
<evidence type="ECO:0000313" key="4">
    <source>
        <dbReference type="EMBL" id="MFF4021220.1"/>
    </source>
</evidence>
<feature type="compositionally biased region" description="Low complexity" evidence="1">
    <location>
        <begin position="1"/>
        <end position="11"/>
    </location>
</feature>
<dbReference type="EMBL" id="JBIATK010000001">
    <property type="protein sequence ID" value="MFF4021220.1"/>
    <property type="molecule type" value="Genomic_DNA"/>
</dbReference>
<dbReference type="Pfam" id="PF08486">
    <property type="entry name" value="SpoIID"/>
    <property type="match status" value="1"/>
</dbReference>
<evidence type="ECO:0000256" key="2">
    <source>
        <dbReference type="SAM" id="Phobius"/>
    </source>
</evidence>
<feature type="region of interest" description="Disordered" evidence="1">
    <location>
        <begin position="456"/>
        <end position="506"/>
    </location>
</feature>
<gene>
    <name evidence="4" type="ORF">ACFYY5_00090</name>
</gene>
<evidence type="ECO:0000313" key="5">
    <source>
        <dbReference type="Proteomes" id="UP001602089"/>
    </source>
</evidence>
<dbReference type="Proteomes" id="UP001602089">
    <property type="component" value="Unassembled WGS sequence"/>
</dbReference>
<sequence>MTRTEAARTAAAPPPEHSNSAPADGVVGGFRSRLRRRHGELLRRRRIRRGALIGLVVPVTGGIVVAFAVPMFGSGTRNAAYQAVAGPGHGRGMSQVGAFDQATAGATADGILAHYYPGAQLGTIAPTTVRVRLTVYDKETLDVYSDSGLTVAGRRVVAGQAAHLTPTPDGGANVVVTIGCDGDVLWRGSTDDPWAYPADPGPDRPAAEHLKVCDGSSFRGVLGVTQDNGQPVTVNQLDVEDYLLGVVPAEMEADWADKGGAEALRAQAVAARSYALAEHRYPYAQTCDTTDCQMYPGTDKEDSRAADAVHSTAGQVLMRDGHILRTEYSAAPGGGQPIDITTLEVGPTPAELESAPGAPAAPAPAAPEQAVPEQAVPEQAVRGNTAIDAKYAESGGAAGPLGDPMGPESLLPGKVGTFRLYKGGVIIATPTLGAQIVDYARLLQIAPQVSQSAGEGAGVQAAAPGGSRTPGTAATPTPPPAPSGQNAATGPGPADSVGTPAAATGAPAAATGAPAAATGAPAAATGAPAAATGAPAAATGALAAATGAPAAATGTSAAATGAPADSSAAGIAAPDHTAPVPEAAAPQQIPG</sequence>
<feature type="compositionally biased region" description="Low complexity" evidence="1">
    <location>
        <begin position="349"/>
        <end position="358"/>
    </location>
</feature>
<name>A0ABW6T967_9NOCA</name>
<dbReference type="NCBIfam" id="TIGR02669">
    <property type="entry name" value="SpoIID_LytB"/>
    <property type="match status" value="1"/>
</dbReference>
<feature type="region of interest" description="Disordered" evidence="1">
    <location>
        <begin position="1"/>
        <end position="29"/>
    </location>
</feature>